<reference evidence="2 3" key="1">
    <citation type="journal article" date="2021" name="Arch. Microbiol.">
        <title>Harenicola maris gen. nov., sp. nov. isolated from the Sea of Japan shallow sediments.</title>
        <authorList>
            <person name="Romanenko L.A."/>
            <person name="Kurilenko V.V."/>
            <person name="Chernysheva N.Y."/>
            <person name="Tekutyeva L.A."/>
            <person name="Velansky P.V."/>
            <person name="Svetashev V.I."/>
            <person name="Isaeva M.P."/>
        </authorList>
    </citation>
    <scope>NUCLEOTIDE SEQUENCE [LARGE SCALE GENOMIC DNA]</scope>
    <source>
        <strain evidence="2 3">KMM 3653</strain>
    </source>
</reference>
<name>A0AAP2CTZ9_9RHOB</name>
<gene>
    <name evidence="2" type="ORF">IV417_17755</name>
</gene>
<feature type="signal peptide" evidence="1">
    <location>
        <begin position="1"/>
        <end position="21"/>
    </location>
</feature>
<comment type="caution">
    <text evidence="2">The sequence shown here is derived from an EMBL/GenBank/DDBJ whole genome shotgun (WGS) entry which is preliminary data.</text>
</comment>
<dbReference type="EMBL" id="JADQAZ010000004">
    <property type="protein sequence ID" value="MBT0959237.1"/>
    <property type="molecule type" value="Genomic_DNA"/>
</dbReference>
<dbReference type="Proteomes" id="UP001315686">
    <property type="component" value="Unassembled WGS sequence"/>
</dbReference>
<keyword evidence="1" id="KW-0732">Signal</keyword>
<dbReference type="RefSeq" id="WP_327795472.1">
    <property type="nucleotide sequence ID" value="NZ_JADQAZ010000004.1"/>
</dbReference>
<proteinExistence type="predicted"/>
<evidence type="ECO:0000313" key="3">
    <source>
        <dbReference type="Proteomes" id="UP001315686"/>
    </source>
</evidence>
<sequence length="153" mass="16669">MPRFYALFLPLLLCLTAPASALEVTDCIPGQHKLVDQLMQLQEKSGHAIRVSTATLAAPESETPGPNPLYLNITMTPPDEAIAPQCKTVSYDKDTGFASIDFSFKDMTRETDPDRGDVVTIPAMVYQPEQDALKPADLTIGFQGNGVFDVQPK</sequence>
<keyword evidence="3" id="KW-1185">Reference proteome</keyword>
<accession>A0AAP2CTZ9</accession>
<feature type="chain" id="PRO_5042989507" evidence="1">
    <location>
        <begin position="22"/>
        <end position="153"/>
    </location>
</feature>
<evidence type="ECO:0000256" key="1">
    <source>
        <dbReference type="SAM" id="SignalP"/>
    </source>
</evidence>
<evidence type="ECO:0000313" key="2">
    <source>
        <dbReference type="EMBL" id="MBT0959237.1"/>
    </source>
</evidence>
<protein>
    <submittedName>
        <fullName evidence="2">Uncharacterized protein</fullName>
    </submittedName>
</protein>
<dbReference type="AlphaFoldDB" id="A0AAP2CTZ9"/>
<organism evidence="2 3">
    <name type="scientific">Harenicola maris</name>
    <dbReference type="NCBI Taxonomy" id="2841044"/>
    <lineage>
        <taxon>Bacteria</taxon>
        <taxon>Pseudomonadati</taxon>
        <taxon>Pseudomonadota</taxon>
        <taxon>Alphaproteobacteria</taxon>
        <taxon>Rhodobacterales</taxon>
        <taxon>Paracoccaceae</taxon>
        <taxon>Harenicola</taxon>
    </lineage>
</organism>